<evidence type="ECO:0000313" key="5">
    <source>
        <dbReference type="Proteomes" id="UP000006867"/>
    </source>
</evidence>
<feature type="domain" description="Right handed beta helix" evidence="3">
    <location>
        <begin position="310"/>
        <end position="434"/>
    </location>
</feature>
<keyword evidence="5" id="KW-1185">Reference proteome</keyword>
<feature type="domain" description="Right handed beta helix" evidence="3">
    <location>
        <begin position="63"/>
        <end position="215"/>
    </location>
</feature>
<protein>
    <submittedName>
        <fullName evidence="4">Uronase</fullName>
    </submittedName>
</protein>
<dbReference type="PANTHER" id="PTHR22990">
    <property type="entry name" value="F-BOX ONLY PROTEIN"/>
    <property type="match status" value="1"/>
</dbReference>
<proteinExistence type="predicted"/>
<dbReference type="Pfam" id="PF13229">
    <property type="entry name" value="Beta_helix"/>
    <property type="match status" value="3"/>
</dbReference>
<dbReference type="InterPro" id="IPR051550">
    <property type="entry name" value="SCF-Subunits/Alg-Epimerases"/>
</dbReference>
<evidence type="ECO:0000259" key="2">
    <source>
        <dbReference type="Pfam" id="PF12708"/>
    </source>
</evidence>
<dbReference type="InterPro" id="IPR024535">
    <property type="entry name" value="RHGA/B-epi-like_pectate_lyase"/>
</dbReference>
<dbReference type="InterPro" id="IPR011050">
    <property type="entry name" value="Pectin_lyase_fold/virulence"/>
</dbReference>
<dbReference type="InterPro" id="IPR006626">
    <property type="entry name" value="PbH1"/>
</dbReference>
<dbReference type="Gene3D" id="2.160.20.10">
    <property type="entry name" value="Single-stranded right-handed beta-helix, Pectin lyase-like"/>
    <property type="match status" value="2"/>
</dbReference>
<dbReference type="SUPFAM" id="SSF51126">
    <property type="entry name" value="Pectin lyase-like"/>
    <property type="match status" value="2"/>
</dbReference>
<organism evidence="4 5">
    <name type="scientific">Bacillus atrophaeus (strain 1942)</name>
    <dbReference type="NCBI Taxonomy" id="720555"/>
    <lineage>
        <taxon>Bacteria</taxon>
        <taxon>Bacillati</taxon>
        <taxon>Bacillota</taxon>
        <taxon>Bacilli</taxon>
        <taxon>Bacillales</taxon>
        <taxon>Bacillaceae</taxon>
        <taxon>Bacillus</taxon>
    </lineage>
</organism>
<feature type="domain" description="Rhamnogalacturonase A/B/Epimerase-like pectate lyase" evidence="2">
    <location>
        <begin position="7"/>
        <end position="53"/>
    </location>
</feature>
<sequence>MAEFVLDVTDYGVSGDGKTDFTEMINQCLTAASEKGYHTVWFPKGTYMIDGTLGGDSDQAFRNAGIQVPDDLTILMDPECVIKVIPNDSWGYSAFYVGRKKNITISGGQIIGDRDEHTYKNAGLRQTHEWGFGICIEGSLNILVDNVSISDFTGDGIIVSPRGLKTNPDYTTSENIIIQGCEIRRSRRNNISITGGETVTVQDCIIEDAGKGNGIAPKFGIDIEGYGEGDLDYEEALNITIRNNFFKGNVSSSVCNFNGYGVIIEGNQADNTISYGYGTETLILGNIIKSENGIIQSAGIAGLGVSQGKDGSDAVIESNLITGFSTGIDIRGKSVLAANNKIKNFDNTGISVYQASNVLIEGNIIENGISQTRRSTGFRATLSDDTIFANNSITQVIDGINISDGDITVKQNVLKLFSRGIWVTQGSPVIEGNTLVPNAFEGFMESYAVSITNNASAIIKNNTFRSFKNYPIYCATNAKTSIIGNHFEQSPLLVTIYINSGTHDIMDNTITVNRTAGTPIAIYLNSSSGSTISGNTIHNLSANTASAIQTNTSTNSRIIANRIIKGTIVRHSTDISIGNIVV</sequence>
<keyword evidence="1" id="KW-0677">Repeat</keyword>
<accession>A0ABM5M4C2</accession>
<name>A0ABM5M4C2_BACA1</name>
<dbReference type="InterPro" id="IPR012334">
    <property type="entry name" value="Pectin_lyas_fold"/>
</dbReference>
<dbReference type="RefSeq" id="WP_004430228.1">
    <property type="nucleotide sequence ID" value="NC_014639.1"/>
</dbReference>
<dbReference type="PANTHER" id="PTHR22990:SF15">
    <property type="entry name" value="F-BOX ONLY PROTEIN 10"/>
    <property type="match status" value="1"/>
</dbReference>
<dbReference type="Proteomes" id="UP000006867">
    <property type="component" value="Chromosome"/>
</dbReference>
<dbReference type="SMART" id="SM00710">
    <property type="entry name" value="PbH1"/>
    <property type="match status" value="13"/>
</dbReference>
<gene>
    <name evidence="4" type="ordered locus">BATR1942_20520</name>
</gene>
<evidence type="ECO:0000256" key="1">
    <source>
        <dbReference type="ARBA" id="ARBA00022737"/>
    </source>
</evidence>
<reference evidence="4 5" key="1">
    <citation type="journal article" date="2011" name="Front. Microbiol.">
        <title>Genomic signatures of strain selection and enhancement in Bacillus atrophaeus var. globigii, a historical biowarfare simulant.</title>
        <authorList>
            <person name="Gibbons H.S."/>
            <person name="Broomall S.M."/>
            <person name="McNew L.A."/>
            <person name="Daligault H."/>
            <person name="Chapman C."/>
            <person name="Bruce D."/>
            <person name="Karavis M."/>
            <person name="Krepps M."/>
            <person name="McGregor P.A."/>
            <person name="Hong C."/>
            <person name="Park K.H."/>
            <person name="Akmal A."/>
            <person name="Feldman A."/>
            <person name="Lin J.S."/>
            <person name="Chang W.E."/>
            <person name="Higgs B.W."/>
            <person name="Demirev P."/>
            <person name="Lindquist J."/>
            <person name="Liem A."/>
            <person name="Fochler E."/>
            <person name="Read T.D."/>
            <person name="Tapia R."/>
            <person name="Johnson S."/>
            <person name="Bishop-Lilly K.A."/>
            <person name="Detter C."/>
            <person name="Han C."/>
            <person name="Sozhamannan S."/>
            <person name="Rosenzweig C.N."/>
            <person name="Skowronski E.W."/>
        </authorList>
    </citation>
    <scope>NUCLEOTIDE SEQUENCE [LARGE SCALE GENOMIC DNA]</scope>
    <source>
        <strain evidence="4 5">1942</strain>
    </source>
</reference>
<feature type="domain" description="Right handed beta helix" evidence="3">
    <location>
        <begin position="445"/>
        <end position="577"/>
    </location>
</feature>
<dbReference type="EMBL" id="CP002207">
    <property type="protein sequence ID" value="ADP35019.1"/>
    <property type="molecule type" value="Genomic_DNA"/>
</dbReference>
<dbReference type="InterPro" id="IPR039448">
    <property type="entry name" value="Beta_helix"/>
</dbReference>
<dbReference type="Pfam" id="PF12708">
    <property type="entry name" value="Pect-lyase_RHGA_epim"/>
    <property type="match status" value="1"/>
</dbReference>
<evidence type="ECO:0000259" key="3">
    <source>
        <dbReference type="Pfam" id="PF13229"/>
    </source>
</evidence>
<evidence type="ECO:0000313" key="4">
    <source>
        <dbReference type="EMBL" id="ADP35019.1"/>
    </source>
</evidence>